<keyword evidence="2" id="KW-0001">2Fe-2S</keyword>
<evidence type="ECO:0000256" key="4">
    <source>
        <dbReference type="ARBA" id="ARBA00023004"/>
    </source>
</evidence>
<dbReference type="Gene3D" id="3.40.30.10">
    <property type="entry name" value="Glutaredoxin"/>
    <property type="match status" value="1"/>
</dbReference>
<protein>
    <recommendedName>
        <fullName evidence="7">Probable monothiol glutaredoxin 2</fullName>
    </recommendedName>
</protein>
<evidence type="ECO:0000256" key="6">
    <source>
        <dbReference type="ARBA" id="ARBA00023284"/>
    </source>
</evidence>
<reference evidence="9 10" key="1">
    <citation type="submission" date="2024-02" db="EMBL/GenBank/DDBJ databases">
        <title>A novel Wenzhouxiangellaceae bacterium, isolated from coastal sediments.</title>
        <authorList>
            <person name="Du Z.-J."/>
            <person name="Ye Y.-Q."/>
            <person name="Zhang X.-Y."/>
        </authorList>
    </citation>
    <scope>NUCLEOTIDE SEQUENCE [LARGE SCALE GENOMIC DNA]</scope>
    <source>
        <strain evidence="9 10">CH-27</strain>
    </source>
</reference>
<keyword evidence="4" id="KW-0408">Iron</keyword>
<keyword evidence="5" id="KW-0411">Iron-sulfur</keyword>
<proteinExistence type="inferred from homology"/>
<dbReference type="GO" id="GO:0046872">
    <property type="term" value="F:metal ion binding"/>
    <property type="evidence" value="ECO:0007669"/>
    <property type="project" value="UniProtKB-KW"/>
</dbReference>
<dbReference type="InterPro" id="IPR033658">
    <property type="entry name" value="GRX_PICOT-like"/>
</dbReference>
<dbReference type="SUPFAM" id="SSF89360">
    <property type="entry name" value="HesB-like domain"/>
    <property type="match status" value="1"/>
</dbReference>
<dbReference type="EMBL" id="JAZHOG010000003">
    <property type="protein sequence ID" value="MEJ8567109.1"/>
    <property type="molecule type" value="Genomic_DNA"/>
</dbReference>
<evidence type="ECO:0000313" key="10">
    <source>
        <dbReference type="Proteomes" id="UP001359886"/>
    </source>
</evidence>
<dbReference type="SUPFAM" id="SSF52821">
    <property type="entry name" value="Rhodanese/Cell cycle control phosphatase"/>
    <property type="match status" value="1"/>
</dbReference>
<dbReference type="GO" id="GO:0051537">
    <property type="term" value="F:2 iron, 2 sulfur cluster binding"/>
    <property type="evidence" value="ECO:0007669"/>
    <property type="project" value="UniProtKB-KW"/>
</dbReference>
<dbReference type="Proteomes" id="UP001359886">
    <property type="component" value="Unassembled WGS sequence"/>
</dbReference>
<dbReference type="PROSITE" id="PS50206">
    <property type="entry name" value="RHODANESE_3"/>
    <property type="match status" value="1"/>
</dbReference>
<dbReference type="PANTHER" id="PTHR10293:SF16">
    <property type="entry name" value="GLUTAREDOXIN-RELATED PROTEIN 5, MITOCHONDRIAL"/>
    <property type="match status" value="1"/>
</dbReference>
<evidence type="ECO:0000256" key="2">
    <source>
        <dbReference type="ARBA" id="ARBA00022714"/>
    </source>
</evidence>
<dbReference type="SUPFAM" id="SSF52833">
    <property type="entry name" value="Thioredoxin-like"/>
    <property type="match status" value="1"/>
</dbReference>
<gene>
    <name evidence="9" type="primary">grxD</name>
    <name evidence="9" type="ORF">V3330_05680</name>
</gene>
<dbReference type="RefSeq" id="WP_354694426.1">
    <property type="nucleotide sequence ID" value="NZ_JAZHOG010000003.1"/>
</dbReference>
<dbReference type="CDD" id="cd03028">
    <property type="entry name" value="GRX_PICOT_like"/>
    <property type="match status" value="1"/>
</dbReference>
<evidence type="ECO:0000259" key="8">
    <source>
        <dbReference type="PROSITE" id="PS50206"/>
    </source>
</evidence>
<comment type="similarity">
    <text evidence="1">Belongs to the glutaredoxin family. Monothiol subfamily.</text>
</comment>
<keyword evidence="6" id="KW-0676">Redox-active center</keyword>
<dbReference type="SMART" id="SM00450">
    <property type="entry name" value="RHOD"/>
    <property type="match status" value="1"/>
</dbReference>
<comment type="caution">
    <text evidence="9">The sequence shown here is derived from an EMBL/GenBank/DDBJ whole genome shotgun (WGS) entry which is preliminary data.</text>
</comment>
<dbReference type="Pfam" id="PF00462">
    <property type="entry name" value="Glutaredoxin"/>
    <property type="match status" value="1"/>
</dbReference>
<dbReference type="FunFam" id="3.40.30.10:FF:000005">
    <property type="entry name" value="Glutaredoxin 5"/>
    <property type="match status" value="1"/>
</dbReference>
<dbReference type="InterPro" id="IPR036873">
    <property type="entry name" value="Rhodanese-like_dom_sf"/>
</dbReference>
<dbReference type="Gene3D" id="2.60.300.12">
    <property type="entry name" value="HesB-like domain"/>
    <property type="match status" value="1"/>
</dbReference>
<dbReference type="CDD" id="cd00158">
    <property type="entry name" value="RHOD"/>
    <property type="match status" value="1"/>
</dbReference>
<dbReference type="InterPro" id="IPR004480">
    <property type="entry name" value="Monothiol_GRX-rel"/>
</dbReference>
<keyword evidence="10" id="KW-1185">Reference proteome</keyword>
<dbReference type="PROSITE" id="PS51354">
    <property type="entry name" value="GLUTAREDOXIN_2"/>
    <property type="match status" value="1"/>
</dbReference>
<evidence type="ECO:0000256" key="5">
    <source>
        <dbReference type="ARBA" id="ARBA00023014"/>
    </source>
</evidence>
<dbReference type="InterPro" id="IPR036249">
    <property type="entry name" value="Thioredoxin-like_sf"/>
</dbReference>
<sequence length="307" mass="33604">MNLNDEVRQRIDELVNGNQVVLFMKGTPQQPMCGFSARTVAALDSVIPGYASVNVLEDESIREGIKVYGDWPTIPQLYVNGELVGGCDIVMSMLNSGELHQQLGLEAPDRTPPDIHITDEAAEKIREATEGHEGMGLHFQVDANWDAQFNLAPAQGSEIAAESNGIRILMDLATAQRAAGAEIDWVKTMTGEGLSVNLPSAPPPVHQLPVTELAERLERKDIRLIDIRSEDERSKAFIEGAEVLDQELMDELAALPKNTELAFLCHHGNSSMGAAEYFRKQGFTAVHSVTGGIEAWSNEVDSEVPRY</sequence>
<keyword evidence="3" id="KW-0479">Metal-binding</keyword>
<name>A0AAW9RDX4_9GAMM</name>
<organism evidence="9 10">
    <name type="scientific">Elongatibacter sediminis</name>
    <dbReference type="NCBI Taxonomy" id="3119006"/>
    <lineage>
        <taxon>Bacteria</taxon>
        <taxon>Pseudomonadati</taxon>
        <taxon>Pseudomonadota</taxon>
        <taxon>Gammaproteobacteria</taxon>
        <taxon>Chromatiales</taxon>
        <taxon>Wenzhouxiangellaceae</taxon>
        <taxon>Elongatibacter</taxon>
    </lineage>
</organism>
<feature type="domain" description="Rhodanese" evidence="8">
    <location>
        <begin position="218"/>
        <end position="305"/>
    </location>
</feature>
<dbReference type="Pfam" id="PF00581">
    <property type="entry name" value="Rhodanese"/>
    <property type="match status" value="1"/>
</dbReference>
<dbReference type="Gene3D" id="3.40.250.10">
    <property type="entry name" value="Rhodanese-like domain"/>
    <property type="match status" value="1"/>
</dbReference>
<dbReference type="InterPro" id="IPR002109">
    <property type="entry name" value="Glutaredoxin"/>
</dbReference>
<evidence type="ECO:0000256" key="7">
    <source>
        <dbReference type="ARBA" id="ARBA00070454"/>
    </source>
</evidence>
<dbReference type="NCBIfam" id="TIGR00365">
    <property type="entry name" value="Grx4 family monothiol glutaredoxin"/>
    <property type="match status" value="1"/>
</dbReference>
<dbReference type="PANTHER" id="PTHR10293">
    <property type="entry name" value="GLUTAREDOXIN FAMILY MEMBER"/>
    <property type="match status" value="1"/>
</dbReference>
<accession>A0AAW9RDX4</accession>
<dbReference type="AlphaFoldDB" id="A0AAW9RDX4"/>
<dbReference type="InterPro" id="IPR001763">
    <property type="entry name" value="Rhodanese-like_dom"/>
</dbReference>
<evidence type="ECO:0000313" key="9">
    <source>
        <dbReference type="EMBL" id="MEJ8567109.1"/>
    </source>
</evidence>
<dbReference type="InterPro" id="IPR035903">
    <property type="entry name" value="HesB-like_dom_sf"/>
</dbReference>
<evidence type="ECO:0000256" key="3">
    <source>
        <dbReference type="ARBA" id="ARBA00022723"/>
    </source>
</evidence>
<evidence type="ECO:0000256" key="1">
    <source>
        <dbReference type="ARBA" id="ARBA00009630"/>
    </source>
</evidence>